<evidence type="ECO:0000256" key="1">
    <source>
        <dbReference type="ARBA" id="ARBA00000901"/>
    </source>
</evidence>
<evidence type="ECO:0000256" key="7">
    <source>
        <dbReference type="ARBA" id="ARBA00023102"/>
    </source>
</evidence>
<evidence type="ECO:0000256" key="8">
    <source>
        <dbReference type="ARBA" id="ARBA00023235"/>
    </source>
</evidence>
<dbReference type="SUPFAM" id="SSF51366">
    <property type="entry name" value="Ribulose-phoshate binding barrel"/>
    <property type="match status" value="1"/>
</dbReference>
<evidence type="ECO:0000256" key="9">
    <source>
        <dbReference type="HAMAP-Rule" id="MF_01014"/>
    </source>
</evidence>
<dbReference type="InterPro" id="IPR006063">
    <property type="entry name" value="HisA_bact_arch"/>
</dbReference>
<dbReference type="RefSeq" id="WP_173200554.1">
    <property type="nucleotide sequence ID" value="NZ_JABFCX010000003.1"/>
</dbReference>
<keyword evidence="7 9" id="KW-0368">Histidine biosynthesis</keyword>
<dbReference type="Gene3D" id="3.20.20.70">
    <property type="entry name" value="Aldolase class I"/>
    <property type="match status" value="1"/>
</dbReference>
<dbReference type="GO" id="GO:0000162">
    <property type="term" value="P:L-tryptophan biosynthetic process"/>
    <property type="evidence" value="ECO:0007669"/>
    <property type="project" value="TreeGrafter"/>
</dbReference>
<comment type="subcellular location">
    <subcellularLocation>
        <location evidence="2 9 11">Cytoplasm</location>
    </subcellularLocation>
</comment>
<dbReference type="EMBL" id="JABFCX010000003">
    <property type="protein sequence ID" value="NNU17282.1"/>
    <property type="molecule type" value="Genomic_DNA"/>
</dbReference>
<keyword evidence="6 9" id="KW-0028">Amino-acid biosynthesis</keyword>
<dbReference type="AlphaFoldDB" id="A0A7Y3RNC7"/>
<dbReference type="GO" id="GO:0005737">
    <property type="term" value="C:cytoplasm"/>
    <property type="evidence" value="ECO:0007669"/>
    <property type="project" value="UniProtKB-SubCell"/>
</dbReference>
<dbReference type="InterPro" id="IPR044524">
    <property type="entry name" value="Isoase_HisA-like"/>
</dbReference>
<evidence type="ECO:0000256" key="2">
    <source>
        <dbReference type="ARBA" id="ARBA00004496"/>
    </source>
</evidence>
<dbReference type="InterPro" id="IPR013785">
    <property type="entry name" value="Aldolase_TIM"/>
</dbReference>
<feature type="active site" description="Proton acceptor" evidence="9">
    <location>
        <position position="11"/>
    </location>
</feature>
<evidence type="ECO:0000256" key="10">
    <source>
        <dbReference type="RuleBase" id="RU003657"/>
    </source>
</evidence>
<comment type="catalytic activity">
    <reaction evidence="1 9 11">
        <text>1-(5-phospho-beta-D-ribosyl)-5-[(5-phospho-beta-D-ribosylamino)methylideneamino]imidazole-4-carboxamide = 5-[(5-phospho-1-deoxy-D-ribulos-1-ylimino)methylamino]-1-(5-phospho-beta-D-ribosyl)imidazole-4-carboxamide</text>
        <dbReference type="Rhea" id="RHEA:15469"/>
        <dbReference type="ChEBI" id="CHEBI:58435"/>
        <dbReference type="ChEBI" id="CHEBI:58525"/>
        <dbReference type="EC" id="5.3.1.16"/>
    </reaction>
</comment>
<dbReference type="Proteomes" id="UP000536835">
    <property type="component" value="Unassembled WGS sequence"/>
</dbReference>
<dbReference type="PANTHER" id="PTHR43090:SF2">
    <property type="entry name" value="1-(5-PHOSPHORIBOSYL)-5-[(5-PHOSPHORIBOSYLAMINO)METHYLIDENEAMINO] IMIDAZOLE-4-CARBOXAMIDE ISOMERASE"/>
    <property type="match status" value="1"/>
</dbReference>
<dbReference type="Pfam" id="PF00977">
    <property type="entry name" value="His_biosynth"/>
    <property type="match status" value="1"/>
</dbReference>
<comment type="similarity">
    <text evidence="4 9 10">Belongs to the HisA/HisF family.</text>
</comment>
<comment type="pathway">
    <text evidence="3 9 11">Amino-acid biosynthesis; L-histidine biosynthesis; L-histidine from 5-phospho-alpha-D-ribose 1-diphosphate: step 4/9.</text>
</comment>
<dbReference type="InterPro" id="IPR023016">
    <property type="entry name" value="HisA/PriA"/>
</dbReference>
<evidence type="ECO:0000313" key="13">
    <source>
        <dbReference type="Proteomes" id="UP000536835"/>
    </source>
</evidence>
<dbReference type="HAMAP" id="MF_01014">
    <property type="entry name" value="HisA"/>
    <property type="match status" value="1"/>
</dbReference>
<keyword evidence="13" id="KW-1185">Reference proteome</keyword>
<gene>
    <name evidence="9 12" type="primary">hisA</name>
    <name evidence="12" type="ORF">HK107_13205</name>
</gene>
<proteinExistence type="inferred from homology"/>
<reference evidence="12 13" key="1">
    <citation type="submission" date="2020-05" db="EMBL/GenBank/DDBJ databases">
        <title>Parvularcula mediterraneae sp. nov., isolated from polypropylene straw from shallow seawater of the seashore of Laganas in Zakynthos island, Greece.</title>
        <authorList>
            <person name="Szabo I."/>
            <person name="Al-Omari J."/>
            <person name="Rado J."/>
            <person name="Szerdahelyi G.S."/>
        </authorList>
    </citation>
    <scope>NUCLEOTIDE SEQUENCE [LARGE SCALE GENOMIC DNA]</scope>
    <source>
        <strain evidence="12 13">ZS-1/3</strain>
    </source>
</reference>
<dbReference type="InterPro" id="IPR011060">
    <property type="entry name" value="RibuloseP-bd_barrel"/>
</dbReference>
<keyword evidence="8 9" id="KW-0413">Isomerase</keyword>
<comment type="caution">
    <text evidence="12">The sequence shown here is derived from an EMBL/GenBank/DDBJ whole genome shotgun (WGS) entry which is preliminary data.</text>
</comment>
<accession>A0A7Y3RNC7</accession>
<evidence type="ECO:0000313" key="12">
    <source>
        <dbReference type="EMBL" id="NNU17282.1"/>
    </source>
</evidence>
<evidence type="ECO:0000256" key="4">
    <source>
        <dbReference type="ARBA" id="ARBA00009667"/>
    </source>
</evidence>
<dbReference type="FunFam" id="3.20.20.70:FF:000009">
    <property type="entry name" value="1-(5-phosphoribosyl)-5-[(5-phosphoribosylamino)methylideneamino] imidazole-4-carboxamide isomerase"/>
    <property type="match status" value="1"/>
</dbReference>
<organism evidence="12 13">
    <name type="scientific">Parvularcula mediterranea</name>
    <dbReference type="NCBI Taxonomy" id="2732508"/>
    <lineage>
        <taxon>Bacteria</taxon>
        <taxon>Pseudomonadati</taxon>
        <taxon>Pseudomonadota</taxon>
        <taxon>Alphaproteobacteria</taxon>
        <taxon>Parvularculales</taxon>
        <taxon>Parvularculaceae</taxon>
        <taxon>Parvularcula</taxon>
    </lineage>
</organism>
<dbReference type="CDD" id="cd04732">
    <property type="entry name" value="HisA"/>
    <property type="match status" value="1"/>
</dbReference>
<evidence type="ECO:0000256" key="3">
    <source>
        <dbReference type="ARBA" id="ARBA00005133"/>
    </source>
</evidence>
<sequence>MTAFELWPAIDLKGGKAVRLLRGDMDKATTYADNPADQAKSFRESGFERLHVVDLDGAFAGKPANADAVEAILKETDAKVQLGGGIRDLQTAERWLKLGISRVILGTAAVKDPEFALAAARAFPGQVVLGLDAKNGFVATEGWDEASSVTAEELAAKFDKAPFAAIVYTDILKDGALEGPNVEATRALAKSTKLPVIASGGMSSTDDLRELAALKGDGIAGAIIGKALYEGRIEPRAAIEAVR</sequence>
<name>A0A7Y3RNC7_9PROT</name>
<evidence type="ECO:0000256" key="6">
    <source>
        <dbReference type="ARBA" id="ARBA00022605"/>
    </source>
</evidence>
<evidence type="ECO:0000256" key="11">
    <source>
        <dbReference type="RuleBase" id="RU003658"/>
    </source>
</evidence>
<dbReference type="UniPathway" id="UPA00031">
    <property type="reaction ID" value="UER00009"/>
</dbReference>
<dbReference type="EC" id="5.3.1.16" evidence="9 11"/>
<protein>
    <recommendedName>
        <fullName evidence="9 11">1-(5-phosphoribosyl)-5-[(5-phosphoribosylamino)methylideneamino] imidazole-4-carboxamide isomerase</fullName>
        <ecNumber evidence="9 11">5.3.1.16</ecNumber>
    </recommendedName>
    <alternativeName>
        <fullName evidence="9">Phosphoribosylformimino-5-aminoimidazole carboxamide ribotide isomerase</fullName>
    </alternativeName>
</protein>
<dbReference type="NCBIfam" id="TIGR00007">
    <property type="entry name" value="1-(5-phosphoribosyl)-5-[(5-phosphoribosylamino)methylideneamino]imidazole-4-carboxamide isomerase"/>
    <property type="match status" value="1"/>
</dbReference>
<evidence type="ECO:0000256" key="5">
    <source>
        <dbReference type="ARBA" id="ARBA00022490"/>
    </source>
</evidence>
<dbReference type="InterPro" id="IPR006062">
    <property type="entry name" value="His_biosynth"/>
</dbReference>
<dbReference type="GO" id="GO:0003949">
    <property type="term" value="F:1-(5-phosphoribosyl)-5-[(5-phosphoribosylamino)methylideneamino]imidazole-4-carboxamide isomerase activity"/>
    <property type="evidence" value="ECO:0007669"/>
    <property type="project" value="UniProtKB-UniRule"/>
</dbReference>
<dbReference type="GO" id="GO:0000105">
    <property type="term" value="P:L-histidine biosynthetic process"/>
    <property type="evidence" value="ECO:0007669"/>
    <property type="project" value="UniProtKB-UniRule"/>
</dbReference>
<dbReference type="PANTHER" id="PTHR43090">
    <property type="entry name" value="1-(5-PHOSPHORIBOSYL)-5-[(5-PHOSPHORIBOSYLAMINO)METHYLIDENEAMINO] IMIDAZOLE-4-CARBOXAMIDE ISOMERASE"/>
    <property type="match status" value="1"/>
</dbReference>
<keyword evidence="5 9" id="KW-0963">Cytoplasm</keyword>
<feature type="active site" description="Proton donor" evidence="9">
    <location>
        <position position="132"/>
    </location>
</feature>